<dbReference type="GO" id="GO:0043130">
    <property type="term" value="F:ubiquitin binding"/>
    <property type="evidence" value="ECO:0007669"/>
    <property type="project" value="InterPro"/>
</dbReference>
<gene>
    <name evidence="2" type="ORF">PoB_005002800</name>
</gene>
<dbReference type="InterPro" id="IPR002014">
    <property type="entry name" value="VHS_dom"/>
</dbReference>
<dbReference type="PANTHER" id="PTHR45905:SF1">
    <property type="entry name" value="GOLGI-LOCALIZED, GAMMA-ADAPTIN EAR CONTAINING, ARF BINDING PROTEIN"/>
    <property type="match status" value="1"/>
</dbReference>
<accession>A0AAV4BWD8</accession>
<evidence type="ECO:0000259" key="1">
    <source>
        <dbReference type="PROSITE" id="PS50179"/>
    </source>
</evidence>
<name>A0AAV4BWD8_9GAST</name>
<protein>
    <submittedName>
        <fullName evidence="2">ADP-ribosylation factor-binding protein gga3</fullName>
    </submittedName>
</protein>
<organism evidence="2 3">
    <name type="scientific">Plakobranchus ocellatus</name>
    <dbReference type="NCBI Taxonomy" id="259542"/>
    <lineage>
        <taxon>Eukaryota</taxon>
        <taxon>Metazoa</taxon>
        <taxon>Spiralia</taxon>
        <taxon>Lophotrochozoa</taxon>
        <taxon>Mollusca</taxon>
        <taxon>Gastropoda</taxon>
        <taxon>Heterobranchia</taxon>
        <taxon>Euthyneura</taxon>
        <taxon>Panpulmonata</taxon>
        <taxon>Sacoglossa</taxon>
        <taxon>Placobranchoidea</taxon>
        <taxon>Plakobranchidae</taxon>
        <taxon>Plakobranchus</taxon>
    </lineage>
</organism>
<dbReference type="GO" id="GO:0006886">
    <property type="term" value="P:intracellular protein transport"/>
    <property type="evidence" value="ECO:0007669"/>
    <property type="project" value="InterPro"/>
</dbReference>
<dbReference type="GO" id="GO:0034394">
    <property type="term" value="P:protein localization to cell surface"/>
    <property type="evidence" value="ECO:0007669"/>
    <property type="project" value="TreeGrafter"/>
</dbReference>
<keyword evidence="3" id="KW-1185">Reference proteome</keyword>
<reference evidence="2 3" key="1">
    <citation type="journal article" date="2021" name="Elife">
        <title>Chloroplast acquisition without the gene transfer in kleptoplastic sea slugs, Plakobranchus ocellatus.</title>
        <authorList>
            <person name="Maeda T."/>
            <person name="Takahashi S."/>
            <person name="Yoshida T."/>
            <person name="Shimamura S."/>
            <person name="Takaki Y."/>
            <person name="Nagai Y."/>
            <person name="Toyoda A."/>
            <person name="Suzuki Y."/>
            <person name="Arimoto A."/>
            <person name="Ishii H."/>
            <person name="Satoh N."/>
            <person name="Nishiyama T."/>
            <person name="Hasebe M."/>
            <person name="Maruyama T."/>
            <person name="Minagawa J."/>
            <person name="Obokata J."/>
            <person name="Shigenobu S."/>
        </authorList>
    </citation>
    <scope>NUCLEOTIDE SEQUENCE [LARGE SCALE GENOMIC DNA]</scope>
</reference>
<dbReference type="InterPro" id="IPR008942">
    <property type="entry name" value="ENTH_VHS"/>
</dbReference>
<dbReference type="GO" id="GO:0031267">
    <property type="term" value="F:small GTPase binding"/>
    <property type="evidence" value="ECO:0007669"/>
    <property type="project" value="InterPro"/>
</dbReference>
<dbReference type="SUPFAM" id="SSF48464">
    <property type="entry name" value="ENTH/VHS domain"/>
    <property type="match status" value="1"/>
</dbReference>
<dbReference type="GO" id="GO:0035091">
    <property type="term" value="F:phosphatidylinositol binding"/>
    <property type="evidence" value="ECO:0007669"/>
    <property type="project" value="InterPro"/>
</dbReference>
<comment type="caution">
    <text evidence="2">The sequence shown here is derived from an EMBL/GenBank/DDBJ whole genome shotgun (WGS) entry which is preliminary data.</text>
</comment>
<dbReference type="GO" id="GO:0006893">
    <property type="term" value="P:Golgi to plasma membrane transport"/>
    <property type="evidence" value="ECO:0007669"/>
    <property type="project" value="TreeGrafter"/>
</dbReference>
<evidence type="ECO:0000313" key="3">
    <source>
        <dbReference type="Proteomes" id="UP000735302"/>
    </source>
</evidence>
<dbReference type="InterPro" id="IPR027422">
    <property type="entry name" value="GGA1-3"/>
</dbReference>
<dbReference type="EMBL" id="BLXT01005511">
    <property type="protein sequence ID" value="GFO23523.1"/>
    <property type="molecule type" value="Genomic_DNA"/>
</dbReference>
<dbReference type="PROSITE" id="PS50179">
    <property type="entry name" value="VHS"/>
    <property type="match status" value="1"/>
</dbReference>
<dbReference type="Gene3D" id="1.25.40.90">
    <property type="match status" value="1"/>
</dbReference>
<dbReference type="Proteomes" id="UP000735302">
    <property type="component" value="Unassembled WGS sequence"/>
</dbReference>
<dbReference type="PANTHER" id="PTHR45905">
    <property type="entry name" value="GOLGI-LOCALIZED, GAMMA-ADAPTIN EAR CONTAINING, ARF BINDING PROTEIN"/>
    <property type="match status" value="1"/>
</dbReference>
<dbReference type="AlphaFoldDB" id="A0AAV4BWD8"/>
<dbReference type="Pfam" id="PF00790">
    <property type="entry name" value="VHS"/>
    <property type="match status" value="1"/>
</dbReference>
<dbReference type="GO" id="GO:0005802">
    <property type="term" value="C:trans-Golgi network"/>
    <property type="evidence" value="ECO:0007669"/>
    <property type="project" value="InterPro"/>
</dbReference>
<dbReference type="SMART" id="SM00288">
    <property type="entry name" value="VHS"/>
    <property type="match status" value="1"/>
</dbReference>
<sequence length="120" mass="13244">MATSEDSLEILLNRATDPSQQEADVAKITAFCDKVNAELEGPLLSTRLLAHKIQSPQEKEALYALITLEACVKNCGRYFHQEIGKFRFLNELIKVVSPKGCFGLSLVRAQKVSILLQAPA</sequence>
<proteinExistence type="predicted"/>
<feature type="domain" description="VHS" evidence="1">
    <location>
        <begin position="15"/>
        <end position="120"/>
    </location>
</feature>
<evidence type="ECO:0000313" key="2">
    <source>
        <dbReference type="EMBL" id="GFO23523.1"/>
    </source>
</evidence>